<dbReference type="Proteomes" id="UP000257109">
    <property type="component" value="Unassembled WGS sequence"/>
</dbReference>
<name>A0A371IIB3_MUCPR</name>
<dbReference type="GO" id="GO:0003964">
    <property type="term" value="F:RNA-directed DNA polymerase activity"/>
    <property type="evidence" value="ECO:0007669"/>
    <property type="project" value="UniProtKB-KW"/>
</dbReference>
<evidence type="ECO:0000256" key="3">
    <source>
        <dbReference type="ARBA" id="ARBA00022722"/>
    </source>
</evidence>
<dbReference type="PANTHER" id="PTHR37984">
    <property type="entry name" value="PROTEIN CBG26694"/>
    <property type="match status" value="1"/>
</dbReference>
<dbReference type="Gene3D" id="3.30.70.270">
    <property type="match status" value="2"/>
</dbReference>
<dbReference type="PROSITE" id="PS50878">
    <property type="entry name" value="RT_POL"/>
    <property type="match status" value="1"/>
</dbReference>
<dbReference type="EMBL" id="QJKJ01000018">
    <property type="protein sequence ID" value="RDY14773.1"/>
    <property type="molecule type" value="Genomic_DNA"/>
</dbReference>
<dbReference type="InterPro" id="IPR043502">
    <property type="entry name" value="DNA/RNA_pol_sf"/>
</dbReference>
<dbReference type="CDD" id="cd01647">
    <property type="entry name" value="RT_LTR"/>
    <property type="match status" value="1"/>
</dbReference>
<keyword evidence="2" id="KW-0548">Nucleotidyltransferase</keyword>
<dbReference type="InterPro" id="IPR043128">
    <property type="entry name" value="Rev_trsase/Diguanyl_cyclase"/>
</dbReference>
<dbReference type="AlphaFoldDB" id="A0A371IIB3"/>
<dbReference type="InterPro" id="IPR000477">
    <property type="entry name" value="RT_dom"/>
</dbReference>
<dbReference type="Gene3D" id="3.10.10.10">
    <property type="entry name" value="HIV Type 1 Reverse Transcriptase, subunit A, domain 1"/>
    <property type="match status" value="1"/>
</dbReference>
<keyword evidence="5" id="KW-0378">Hydrolase</keyword>
<feature type="domain" description="Reverse transcriptase" evidence="7">
    <location>
        <begin position="1"/>
        <end position="231"/>
    </location>
</feature>
<evidence type="ECO:0000256" key="1">
    <source>
        <dbReference type="ARBA" id="ARBA00022679"/>
    </source>
</evidence>
<evidence type="ECO:0000256" key="6">
    <source>
        <dbReference type="ARBA" id="ARBA00022918"/>
    </source>
</evidence>
<dbReference type="Pfam" id="PF17917">
    <property type="entry name" value="RT_RNaseH"/>
    <property type="match status" value="1"/>
</dbReference>
<keyword evidence="9" id="KW-1185">Reference proteome</keyword>
<dbReference type="GO" id="GO:0016787">
    <property type="term" value="F:hydrolase activity"/>
    <property type="evidence" value="ECO:0007669"/>
    <property type="project" value="UniProtKB-KW"/>
</dbReference>
<keyword evidence="1" id="KW-0808">Transferase</keyword>
<comment type="caution">
    <text evidence="8">The sequence shown here is derived from an EMBL/GenBank/DDBJ whole genome shotgun (WGS) entry which is preliminary data.</text>
</comment>
<evidence type="ECO:0000259" key="7">
    <source>
        <dbReference type="PROSITE" id="PS50878"/>
    </source>
</evidence>
<dbReference type="GO" id="GO:0004519">
    <property type="term" value="F:endonuclease activity"/>
    <property type="evidence" value="ECO:0007669"/>
    <property type="project" value="UniProtKB-KW"/>
</dbReference>
<keyword evidence="6" id="KW-0695">RNA-directed DNA polymerase</keyword>
<evidence type="ECO:0000256" key="5">
    <source>
        <dbReference type="ARBA" id="ARBA00022801"/>
    </source>
</evidence>
<dbReference type="PANTHER" id="PTHR37984:SF5">
    <property type="entry name" value="PROTEIN NYNRIN-LIKE"/>
    <property type="match status" value="1"/>
</dbReference>
<feature type="non-terminal residue" evidence="8">
    <location>
        <position position="1"/>
    </location>
</feature>
<sequence>MCFSVNSPLSNLPIGFDKILEEFKNIFSKKISLLEYKPLCRPSHPCSKEGWHMENCIDCRPINAIMTRYRHLKEGWHMENCIDCKPINVIMIRYRHLIQHLDYLLDEVLGASLFSKIDFKNGYHQIRMKEGDEWKTAFKTKLVLYKWLVMPFGLTNAPSTFMRLMNHVLRSLIGKWVVFYFDDIVVYSNYVNDHIMHVRSVFLLLQKESLYMNLEKFTFCTNEFIFLGYVDEEKLKAIQSWPTPKFVSEVRGFHGLASFYRRFVRDFSTLAAPLNEIVKKNDRLTNAYILVLLNFNKFFELECDTSNVEVGVVLLQEGYHIAFFSEKLKNVQLNYSTYGKELYTLVRVLQVWQHYLLPKEFMIYSDHEALKHLRG</sequence>
<accession>A0A371IIB3</accession>
<dbReference type="InterPro" id="IPR041373">
    <property type="entry name" value="RT_RNaseH"/>
</dbReference>
<evidence type="ECO:0000256" key="2">
    <source>
        <dbReference type="ARBA" id="ARBA00022695"/>
    </source>
</evidence>
<dbReference type="InterPro" id="IPR050951">
    <property type="entry name" value="Retrovirus_Pol_polyprotein"/>
</dbReference>
<evidence type="ECO:0000313" key="8">
    <source>
        <dbReference type="EMBL" id="RDY14773.1"/>
    </source>
</evidence>
<keyword evidence="4" id="KW-0255">Endonuclease</keyword>
<dbReference type="OrthoDB" id="415724at2759"/>
<protein>
    <submittedName>
        <fullName evidence="8">Retrovirus-related Pol polyprotein from transposon 17.6</fullName>
    </submittedName>
</protein>
<proteinExistence type="predicted"/>
<evidence type="ECO:0000313" key="9">
    <source>
        <dbReference type="Proteomes" id="UP000257109"/>
    </source>
</evidence>
<gene>
    <name evidence="8" type="primary">pol</name>
    <name evidence="8" type="ORF">CR513_00106</name>
</gene>
<evidence type="ECO:0000256" key="4">
    <source>
        <dbReference type="ARBA" id="ARBA00022759"/>
    </source>
</evidence>
<organism evidence="8 9">
    <name type="scientific">Mucuna pruriens</name>
    <name type="common">Velvet bean</name>
    <name type="synonym">Dolichos pruriens</name>
    <dbReference type="NCBI Taxonomy" id="157652"/>
    <lineage>
        <taxon>Eukaryota</taxon>
        <taxon>Viridiplantae</taxon>
        <taxon>Streptophyta</taxon>
        <taxon>Embryophyta</taxon>
        <taxon>Tracheophyta</taxon>
        <taxon>Spermatophyta</taxon>
        <taxon>Magnoliopsida</taxon>
        <taxon>eudicotyledons</taxon>
        <taxon>Gunneridae</taxon>
        <taxon>Pentapetalae</taxon>
        <taxon>rosids</taxon>
        <taxon>fabids</taxon>
        <taxon>Fabales</taxon>
        <taxon>Fabaceae</taxon>
        <taxon>Papilionoideae</taxon>
        <taxon>50 kb inversion clade</taxon>
        <taxon>NPAAA clade</taxon>
        <taxon>indigoferoid/millettioid clade</taxon>
        <taxon>Phaseoleae</taxon>
        <taxon>Mucuna</taxon>
    </lineage>
</organism>
<keyword evidence="3" id="KW-0540">Nuclease</keyword>
<reference evidence="8" key="1">
    <citation type="submission" date="2018-05" db="EMBL/GenBank/DDBJ databases">
        <title>Draft genome of Mucuna pruriens seed.</title>
        <authorList>
            <person name="Nnadi N.E."/>
            <person name="Vos R."/>
            <person name="Hasami M.H."/>
            <person name="Devisetty U.K."/>
            <person name="Aguiy J.C."/>
        </authorList>
    </citation>
    <scope>NUCLEOTIDE SEQUENCE [LARGE SCALE GENOMIC DNA]</scope>
    <source>
        <strain evidence="8">JCA_2017</strain>
    </source>
</reference>
<dbReference type="SUPFAM" id="SSF56672">
    <property type="entry name" value="DNA/RNA polymerases"/>
    <property type="match status" value="1"/>
</dbReference>
<dbReference type="Pfam" id="PF00078">
    <property type="entry name" value="RVT_1"/>
    <property type="match status" value="1"/>
</dbReference>